<dbReference type="AlphaFoldDB" id="A0A0G9MUE1"/>
<evidence type="ECO:0008006" key="4">
    <source>
        <dbReference type="Google" id="ProtNLM"/>
    </source>
</evidence>
<proteinExistence type="predicted"/>
<dbReference type="OrthoDB" id="7409511at2"/>
<sequence length="176" mass="18706">MRKYLILTAAAPLALLAACGDSDADETAMADDTAAADTMANDNAMAADTTAEAGPATTLADAGDYSGVYSYTGADGDTAVRINSADMTYDYVGPDNQVQTGKYTTTPDGYRFKIDNWYGSPTWFTVSNGQLVRLNEDMELNTENSMTVTGDRYTRATEGDAVFSRFPEPGSPVAPE</sequence>
<name>A0A0G9MUE1_9SPHN</name>
<keyword evidence="3" id="KW-1185">Reference proteome</keyword>
<evidence type="ECO:0000256" key="1">
    <source>
        <dbReference type="SAM" id="SignalP"/>
    </source>
</evidence>
<protein>
    <recommendedName>
        <fullName evidence="4">Lipoprotein</fullName>
    </recommendedName>
</protein>
<accession>A0A0G9MUE1</accession>
<comment type="caution">
    <text evidence="2">The sequence shown here is derived from an EMBL/GenBank/DDBJ whole genome shotgun (WGS) entry which is preliminary data.</text>
</comment>
<gene>
    <name evidence="2" type="ORF">AAW00_07825</name>
</gene>
<feature type="chain" id="PRO_5002579411" description="Lipoprotein" evidence="1">
    <location>
        <begin position="25"/>
        <end position="176"/>
    </location>
</feature>
<evidence type="ECO:0000313" key="2">
    <source>
        <dbReference type="EMBL" id="KLE34174.1"/>
    </source>
</evidence>
<keyword evidence="1" id="KW-0732">Signal</keyword>
<dbReference type="EMBL" id="LBHB01000002">
    <property type="protein sequence ID" value="KLE34174.1"/>
    <property type="molecule type" value="Genomic_DNA"/>
</dbReference>
<feature type="signal peptide" evidence="1">
    <location>
        <begin position="1"/>
        <end position="24"/>
    </location>
</feature>
<dbReference type="RefSeq" id="WP_047003820.1">
    <property type="nucleotide sequence ID" value="NZ_LBHB01000002.1"/>
</dbReference>
<evidence type="ECO:0000313" key="3">
    <source>
        <dbReference type="Proteomes" id="UP000053464"/>
    </source>
</evidence>
<dbReference type="PATRIC" id="fig|1581420.6.peg.1603"/>
<organism evidence="2 3">
    <name type="scientific">Aurantiacibacter luteus</name>
    <dbReference type="NCBI Taxonomy" id="1581420"/>
    <lineage>
        <taxon>Bacteria</taxon>
        <taxon>Pseudomonadati</taxon>
        <taxon>Pseudomonadota</taxon>
        <taxon>Alphaproteobacteria</taxon>
        <taxon>Sphingomonadales</taxon>
        <taxon>Erythrobacteraceae</taxon>
        <taxon>Aurantiacibacter</taxon>
    </lineage>
</organism>
<reference evidence="2 3" key="1">
    <citation type="submission" date="2015-04" db="EMBL/GenBank/DDBJ databases">
        <title>The draft genome sequence of Erythrobacter luteus KA37.</title>
        <authorList>
            <person name="Zhuang L."/>
            <person name="Liu Y."/>
            <person name="Shao Z."/>
        </authorList>
    </citation>
    <scope>NUCLEOTIDE SEQUENCE [LARGE SCALE GENOMIC DNA]</scope>
    <source>
        <strain evidence="2 3">KA37</strain>
    </source>
</reference>
<dbReference type="PROSITE" id="PS51257">
    <property type="entry name" value="PROKAR_LIPOPROTEIN"/>
    <property type="match status" value="1"/>
</dbReference>
<dbReference type="Proteomes" id="UP000053464">
    <property type="component" value="Unassembled WGS sequence"/>
</dbReference>
<dbReference type="STRING" id="1581420.AAW00_07825"/>